<gene>
    <name evidence="8" type="ORF">ACFPWU_04995</name>
</gene>
<evidence type="ECO:0000256" key="4">
    <source>
        <dbReference type="ARBA" id="ARBA00022989"/>
    </source>
</evidence>
<dbReference type="PANTHER" id="PTHR32322">
    <property type="entry name" value="INNER MEMBRANE TRANSPORTER"/>
    <property type="match status" value="1"/>
</dbReference>
<feature type="domain" description="EamA" evidence="7">
    <location>
        <begin position="149"/>
        <end position="281"/>
    </location>
</feature>
<comment type="subcellular location">
    <subcellularLocation>
        <location evidence="1">Membrane</location>
        <topology evidence="1">Multi-pass membrane protein</topology>
    </subcellularLocation>
</comment>
<feature type="transmembrane region" description="Helical" evidence="6">
    <location>
        <begin position="122"/>
        <end position="140"/>
    </location>
</feature>
<feature type="transmembrane region" description="Helical" evidence="6">
    <location>
        <begin position="70"/>
        <end position="89"/>
    </location>
</feature>
<organism evidence="8 9">
    <name type="scientific">Nocardioides yefusunii</name>
    <dbReference type="NCBI Taxonomy" id="2500546"/>
    <lineage>
        <taxon>Bacteria</taxon>
        <taxon>Bacillati</taxon>
        <taxon>Actinomycetota</taxon>
        <taxon>Actinomycetes</taxon>
        <taxon>Propionibacteriales</taxon>
        <taxon>Nocardioidaceae</taxon>
        <taxon>Nocardioides</taxon>
    </lineage>
</organism>
<feature type="transmembrane region" description="Helical" evidence="6">
    <location>
        <begin position="146"/>
        <end position="168"/>
    </location>
</feature>
<accession>A0ABW1QVY6</accession>
<dbReference type="InterPro" id="IPR050638">
    <property type="entry name" value="AA-Vitamin_Transporters"/>
</dbReference>
<evidence type="ECO:0000256" key="3">
    <source>
        <dbReference type="ARBA" id="ARBA00022692"/>
    </source>
</evidence>
<feature type="transmembrane region" description="Helical" evidence="6">
    <location>
        <begin position="180"/>
        <end position="199"/>
    </location>
</feature>
<dbReference type="Pfam" id="PF00892">
    <property type="entry name" value="EamA"/>
    <property type="match status" value="2"/>
</dbReference>
<comment type="caution">
    <text evidence="8">The sequence shown here is derived from an EMBL/GenBank/DDBJ whole genome shotgun (WGS) entry which is preliminary data.</text>
</comment>
<keyword evidence="5 6" id="KW-0472">Membrane</keyword>
<dbReference type="RefSeq" id="WP_128219372.1">
    <property type="nucleotide sequence ID" value="NZ_CP034929.1"/>
</dbReference>
<comment type="similarity">
    <text evidence="2">Belongs to the EamA transporter family.</text>
</comment>
<evidence type="ECO:0000313" key="8">
    <source>
        <dbReference type="EMBL" id="MFC6153017.1"/>
    </source>
</evidence>
<evidence type="ECO:0000313" key="9">
    <source>
        <dbReference type="Proteomes" id="UP001596098"/>
    </source>
</evidence>
<dbReference type="PANTHER" id="PTHR32322:SF2">
    <property type="entry name" value="EAMA DOMAIN-CONTAINING PROTEIN"/>
    <property type="match status" value="1"/>
</dbReference>
<evidence type="ECO:0000256" key="6">
    <source>
        <dbReference type="SAM" id="Phobius"/>
    </source>
</evidence>
<dbReference type="Proteomes" id="UP001596098">
    <property type="component" value="Unassembled WGS sequence"/>
</dbReference>
<dbReference type="Gene3D" id="1.10.3730.20">
    <property type="match status" value="1"/>
</dbReference>
<evidence type="ECO:0000256" key="1">
    <source>
        <dbReference type="ARBA" id="ARBA00004141"/>
    </source>
</evidence>
<keyword evidence="9" id="KW-1185">Reference proteome</keyword>
<evidence type="ECO:0000256" key="5">
    <source>
        <dbReference type="ARBA" id="ARBA00023136"/>
    </source>
</evidence>
<feature type="transmembrane region" description="Helical" evidence="6">
    <location>
        <begin position="211"/>
        <end position="229"/>
    </location>
</feature>
<dbReference type="SUPFAM" id="SSF103481">
    <property type="entry name" value="Multidrug resistance efflux transporter EmrE"/>
    <property type="match status" value="2"/>
</dbReference>
<keyword evidence="4 6" id="KW-1133">Transmembrane helix</keyword>
<feature type="transmembrane region" description="Helical" evidence="6">
    <location>
        <begin position="95"/>
        <end position="115"/>
    </location>
</feature>
<name>A0ABW1QVY6_9ACTN</name>
<keyword evidence="3 6" id="KW-0812">Transmembrane</keyword>
<sequence>MPEVSSRPSLRLLLLAAVAPLVWSTTYIVTEKWLPDSRPMFSALMRALPMGIVLLLWRRTLPPAGWWGKAVVLGVLNIGAFFPLIYLSAYGLPGGLAGTIQALLPLAVMASAFVLVRERPTVNRLVGGVVGLVGVALMVLGTTTGITALGLFGAFASIACTSIGAVLVKRWDPPVDNLTLVSWQLVVGGVMLLPLAFAIEGAPPAIDLPAALGYLWIGVMGTGVAYWCWFTAMQQMPAGSVALISLLNPLSATVIGVVVAHEAFGLPQAVGFVLVIGGVVFGQFGNRPRPAAVTAPDSTA</sequence>
<feature type="transmembrane region" description="Helical" evidence="6">
    <location>
        <begin position="40"/>
        <end position="58"/>
    </location>
</feature>
<proteinExistence type="inferred from homology"/>
<dbReference type="EMBL" id="JBHSQI010000002">
    <property type="protein sequence ID" value="MFC6153017.1"/>
    <property type="molecule type" value="Genomic_DNA"/>
</dbReference>
<feature type="transmembrane region" description="Helical" evidence="6">
    <location>
        <begin position="266"/>
        <end position="284"/>
    </location>
</feature>
<reference evidence="9" key="1">
    <citation type="journal article" date="2019" name="Int. J. Syst. Evol. Microbiol.">
        <title>The Global Catalogue of Microorganisms (GCM) 10K type strain sequencing project: providing services to taxonomists for standard genome sequencing and annotation.</title>
        <authorList>
            <consortium name="The Broad Institute Genomics Platform"/>
            <consortium name="The Broad Institute Genome Sequencing Center for Infectious Disease"/>
            <person name="Wu L."/>
            <person name="Ma J."/>
        </authorList>
    </citation>
    <scope>NUCLEOTIDE SEQUENCE [LARGE SCALE GENOMIC DNA]</scope>
    <source>
        <strain evidence="9">DFY28</strain>
    </source>
</reference>
<protein>
    <submittedName>
        <fullName evidence="8">DMT family transporter</fullName>
    </submittedName>
</protein>
<evidence type="ECO:0000256" key="2">
    <source>
        <dbReference type="ARBA" id="ARBA00007362"/>
    </source>
</evidence>
<feature type="domain" description="EamA" evidence="7">
    <location>
        <begin position="13"/>
        <end position="139"/>
    </location>
</feature>
<feature type="transmembrane region" description="Helical" evidence="6">
    <location>
        <begin position="241"/>
        <end position="260"/>
    </location>
</feature>
<dbReference type="InterPro" id="IPR037185">
    <property type="entry name" value="EmrE-like"/>
</dbReference>
<evidence type="ECO:0000259" key="7">
    <source>
        <dbReference type="Pfam" id="PF00892"/>
    </source>
</evidence>
<dbReference type="InterPro" id="IPR000620">
    <property type="entry name" value="EamA_dom"/>
</dbReference>